<evidence type="ECO:0000313" key="5">
    <source>
        <dbReference type="EMBL" id="VEN42745.1"/>
    </source>
</evidence>
<evidence type="ECO:0000256" key="1">
    <source>
        <dbReference type="PROSITE-ProRule" id="PRU00371"/>
    </source>
</evidence>
<evidence type="ECO:0000313" key="6">
    <source>
        <dbReference type="Proteomes" id="UP000410492"/>
    </source>
</evidence>
<dbReference type="GO" id="GO:0005634">
    <property type="term" value="C:nucleus"/>
    <property type="evidence" value="ECO:0007669"/>
    <property type="project" value="UniProtKB-SubCell"/>
</dbReference>
<accession>A0A653C4F1</accession>
<protein>
    <submittedName>
        <fullName evidence="5">Uncharacterized protein</fullName>
    </submittedName>
</protein>
<feature type="region of interest" description="Disordered" evidence="2">
    <location>
        <begin position="100"/>
        <end position="125"/>
    </location>
</feature>
<dbReference type="Proteomes" id="UP000410492">
    <property type="component" value="Unassembled WGS sequence"/>
</dbReference>
<dbReference type="AlphaFoldDB" id="A0A653C4F1"/>
<dbReference type="OrthoDB" id="10262320at2759"/>
<dbReference type="PROSITE" id="PS51031">
    <property type="entry name" value="BESS"/>
    <property type="match status" value="1"/>
</dbReference>
<dbReference type="GO" id="GO:0003677">
    <property type="term" value="F:DNA binding"/>
    <property type="evidence" value="ECO:0007669"/>
    <property type="project" value="InterPro"/>
</dbReference>
<evidence type="ECO:0000259" key="4">
    <source>
        <dbReference type="PROSITE" id="PS51031"/>
    </source>
</evidence>
<dbReference type="GO" id="GO:0005667">
    <property type="term" value="C:transcription regulator complex"/>
    <property type="evidence" value="ECO:0007669"/>
    <property type="project" value="TreeGrafter"/>
</dbReference>
<keyword evidence="6" id="KW-1185">Reference proteome</keyword>
<dbReference type="PANTHER" id="PTHR12243:SF67">
    <property type="entry name" value="COREPRESSOR OF PANGOLIN, ISOFORM A-RELATED"/>
    <property type="match status" value="1"/>
</dbReference>
<evidence type="ECO:0000256" key="2">
    <source>
        <dbReference type="SAM" id="MobiDB-lite"/>
    </source>
</evidence>
<proteinExistence type="predicted"/>
<dbReference type="Pfam" id="PF10545">
    <property type="entry name" value="MADF_DNA_bdg"/>
    <property type="match status" value="1"/>
</dbReference>
<feature type="domain" description="MADF" evidence="3">
    <location>
        <begin position="4"/>
        <end position="95"/>
    </location>
</feature>
<dbReference type="PROSITE" id="PS51029">
    <property type="entry name" value="MADF"/>
    <property type="match status" value="1"/>
</dbReference>
<dbReference type="PANTHER" id="PTHR12243">
    <property type="entry name" value="MADF DOMAIN TRANSCRIPTION FACTOR"/>
    <property type="match status" value="1"/>
</dbReference>
<dbReference type="SMART" id="SM00595">
    <property type="entry name" value="MADF"/>
    <property type="match status" value="1"/>
</dbReference>
<gene>
    <name evidence="5" type="ORF">CALMAC_LOCUS6127</name>
</gene>
<feature type="domain" description="BESS" evidence="4">
    <location>
        <begin position="190"/>
        <end position="229"/>
    </location>
</feature>
<feature type="region of interest" description="Disordered" evidence="2">
    <location>
        <begin position="259"/>
        <end position="293"/>
    </location>
</feature>
<dbReference type="GO" id="GO:0006357">
    <property type="term" value="P:regulation of transcription by RNA polymerase II"/>
    <property type="evidence" value="ECO:0007669"/>
    <property type="project" value="TreeGrafter"/>
</dbReference>
<dbReference type="EMBL" id="CAACVG010006954">
    <property type="protein sequence ID" value="VEN42745.1"/>
    <property type="molecule type" value="Genomic_DNA"/>
</dbReference>
<name>A0A653C4F1_CALMS</name>
<sequence>MDEKLIEAVKRYPCLWDISSTYYKCNETKDAAWAEIVKEIKFGDVQSAKSRWKQLRDCHRDALKRQKSKKSGQPTAKIHEWKYQRLMEYLLPYMSNRDRESNFRESPSSIIPTLDDSSQSSLNKNNDSLNAVRVEVGSSSGMSANSRIPSSLKKKKGDELSNLLTRHMESQEIYRRERKELKELLKQTEHDDIDLFFLSMAKTYKKLPHYVQVPVKRKIFNIISDAEESCMMPWYNPNSDYSPSSASHHNMTSPVELSYSQECMHSPPQPIAPATEHLPVQHIPDPENPSCSQ</sequence>
<keyword evidence="1" id="KW-0539">Nucleus</keyword>
<dbReference type="InterPro" id="IPR039353">
    <property type="entry name" value="TF_Adf1"/>
</dbReference>
<dbReference type="InterPro" id="IPR006578">
    <property type="entry name" value="MADF-dom"/>
</dbReference>
<organism evidence="5 6">
    <name type="scientific">Callosobruchus maculatus</name>
    <name type="common">Southern cowpea weevil</name>
    <name type="synonym">Pulse bruchid</name>
    <dbReference type="NCBI Taxonomy" id="64391"/>
    <lineage>
        <taxon>Eukaryota</taxon>
        <taxon>Metazoa</taxon>
        <taxon>Ecdysozoa</taxon>
        <taxon>Arthropoda</taxon>
        <taxon>Hexapoda</taxon>
        <taxon>Insecta</taxon>
        <taxon>Pterygota</taxon>
        <taxon>Neoptera</taxon>
        <taxon>Endopterygota</taxon>
        <taxon>Coleoptera</taxon>
        <taxon>Polyphaga</taxon>
        <taxon>Cucujiformia</taxon>
        <taxon>Chrysomeloidea</taxon>
        <taxon>Chrysomelidae</taxon>
        <taxon>Bruchinae</taxon>
        <taxon>Bruchini</taxon>
        <taxon>Callosobruchus</taxon>
    </lineage>
</organism>
<evidence type="ECO:0000259" key="3">
    <source>
        <dbReference type="PROSITE" id="PS51029"/>
    </source>
</evidence>
<dbReference type="InterPro" id="IPR004210">
    <property type="entry name" value="BESS_motif"/>
</dbReference>
<comment type="subcellular location">
    <subcellularLocation>
        <location evidence="1">Nucleus</location>
    </subcellularLocation>
</comment>
<reference evidence="5 6" key="1">
    <citation type="submission" date="2019-01" db="EMBL/GenBank/DDBJ databases">
        <authorList>
            <person name="Sayadi A."/>
        </authorList>
    </citation>
    <scope>NUCLEOTIDE SEQUENCE [LARGE SCALE GENOMIC DNA]</scope>
</reference>
<feature type="compositionally biased region" description="Polar residues" evidence="2">
    <location>
        <begin position="104"/>
        <end position="125"/>
    </location>
</feature>